<name>A0ACC0IFD4_9ERIC</name>
<gene>
    <name evidence="1" type="ORF">LOK49_LG02G01313</name>
</gene>
<keyword evidence="2" id="KW-1185">Reference proteome</keyword>
<evidence type="ECO:0000313" key="1">
    <source>
        <dbReference type="EMBL" id="KAI8024617.1"/>
    </source>
</evidence>
<evidence type="ECO:0000313" key="2">
    <source>
        <dbReference type="Proteomes" id="UP001060215"/>
    </source>
</evidence>
<proteinExistence type="predicted"/>
<comment type="caution">
    <text evidence="1">The sequence shown here is derived from an EMBL/GenBank/DDBJ whole genome shotgun (WGS) entry which is preliminary data.</text>
</comment>
<dbReference type="Proteomes" id="UP001060215">
    <property type="component" value="Chromosome 3"/>
</dbReference>
<organism evidence="1 2">
    <name type="scientific">Camellia lanceoleosa</name>
    <dbReference type="NCBI Taxonomy" id="1840588"/>
    <lineage>
        <taxon>Eukaryota</taxon>
        <taxon>Viridiplantae</taxon>
        <taxon>Streptophyta</taxon>
        <taxon>Embryophyta</taxon>
        <taxon>Tracheophyta</taxon>
        <taxon>Spermatophyta</taxon>
        <taxon>Magnoliopsida</taxon>
        <taxon>eudicotyledons</taxon>
        <taxon>Gunneridae</taxon>
        <taxon>Pentapetalae</taxon>
        <taxon>asterids</taxon>
        <taxon>Ericales</taxon>
        <taxon>Theaceae</taxon>
        <taxon>Camellia</taxon>
    </lineage>
</organism>
<accession>A0ACC0IFD4</accession>
<dbReference type="EMBL" id="CM045760">
    <property type="protein sequence ID" value="KAI8024617.1"/>
    <property type="molecule type" value="Genomic_DNA"/>
</dbReference>
<sequence>MEYKRRTMRRSSHRLTKRRVHGWQLQSRHQMRLRWDYLPNYPSESLCIGCCWLIPEELWTLTFLINLDLRQNYLTGSLSASIGNLSRMQYLTVGINALLGELPKELGKLTDLRSLAFGTNNFSGPHC</sequence>
<reference evidence="1 2" key="1">
    <citation type="journal article" date="2022" name="Plant J.">
        <title>Chromosome-level genome of Camellia lanceoleosa provides a valuable resource for understanding genome evolution and self-incompatibility.</title>
        <authorList>
            <person name="Gong W."/>
            <person name="Xiao S."/>
            <person name="Wang L."/>
            <person name="Liao Z."/>
            <person name="Chang Y."/>
            <person name="Mo W."/>
            <person name="Hu G."/>
            <person name="Li W."/>
            <person name="Zhao G."/>
            <person name="Zhu H."/>
            <person name="Hu X."/>
            <person name="Ji K."/>
            <person name="Xiang X."/>
            <person name="Song Q."/>
            <person name="Yuan D."/>
            <person name="Jin S."/>
            <person name="Zhang L."/>
        </authorList>
    </citation>
    <scope>NUCLEOTIDE SEQUENCE [LARGE SCALE GENOMIC DNA]</scope>
    <source>
        <strain evidence="1">SQ_2022a</strain>
    </source>
</reference>
<protein>
    <submittedName>
        <fullName evidence="1">LRR receptor-like serine/threonine-protein kinase</fullName>
    </submittedName>
</protein>